<protein>
    <submittedName>
        <fullName evidence="1">Uncharacterized protein</fullName>
    </submittedName>
</protein>
<dbReference type="OrthoDB" id="3262412at2759"/>
<name>A0A165YZH7_EXIGL</name>
<dbReference type="InParanoid" id="A0A165YZH7"/>
<dbReference type="AlphaFoldDB" id="A0A165YZH7"/>
<keyword evidence="2" id="KW-1185">Reference proteome</keyword>
<dbReference type="Proteomes" id="UP000077266">
    <property type="component" value="Unassembled WGS sequence"/>
</dbReference>
<feature type="non-terminal residue" evidence="1">
    <location>
        <position position="186"/>
    </location>
</feature>
<dbReference type="EMBL" id="KV427145">
    <property type="protein sequence ID" value="KZV78079.1"/>
    <property type="molecule type" value="Genomic_DNA"/>
</dbReference>
<accession>A0A165YZH7</accession>
<reference evidence="1 2" key="1">
    <citation type="journal article" date="2016" name="Mol. Biol. Evol.">
        <title>Comparative Genomics of Early-Diverging Mushroom-Forming Fungi Provides Insights into the Origins of Lignocellulose Decay Capabilities.</title>
        <authorList>
            <person name="Nagy L.G."/>
            <person name="Riley R."/>
            <person name="Tritt A."/>
            <person name="Adam C."/>
            <person name="Daum C."/>
            <person name="Floudas D."/>
            <person name="Sun H."/>
            <person name="Yadav J.S."/>
            <person name="Pangilinan J."/>
            <person name="Larsson K.H."/>
            <person name="Matsuura K."/>
            <person name="Barry K."/>
            <person name="Labutti K."/>
            <person name="Kuo R."/>
            <person name="Ohm R.A."/>
            <person name="Bhattacharya S.S."/>
            <person name="Shirouzu T."/>
            <person name="Yoshinaga Y."/>
            <person name="Martin F.M."/>
            <person name="Grigoriev I.V."/>
            <person name="Hibbett D.S."/>
        </authorList>
    </citation>
    <scope>NUCLEOTIDE SEQUENCE [LARGE SCALE GENOMIC DNA]</scope>
    <source>
        <strain evidence="1 2">HHB12029</strain>
    </source>
</reference>
<gene>
    <name evidence="1" type="ORF">EXIGLDRAFT_578699</name>
</gene>
<dbReference type="STRING" id="1314781.A0A165YZH7"/>
<proteinExistence type="predicted"/>
<sequence length="186" mass="22071">MFRRHLHLHPEIPVDADGTRMSANDIHKSAAYQMYRFCYERDLSQVWAYMWNRWYAPLQWPLWARAACPAIPVLKTTMVVESLWKHLKHRDLAAYNHPRLDFLVYTIITSTLPYIKHRLYAILGHRRVAREFGLASWQKDMKAEWLELAKPDELRNMQKELATLLKRGKGIRFAQARADRLAELEA</sequence>
<evidence type="ECO:0000313" key="1">
    <source>
        <dbReference type="EMBL" id="KZV78079.1"/>
    </source>
</evidence>
<organism evidence="1 2">
    <name type="scientific">Exidia glandulosa HHB12029</name>
    <dbReference type="NCBI Taxonomy" id="1314781"/>
    <lineage>
        <taxon>Eukaryota</taxon>
        <taxon>Fungi</taxon>
        <taxon>Dikarya</taxon>
        <taxon>Basidiomycota</taxon>
        <taxon>Agaricomycotina</taxon>
        <taxon>Agaricomycetes</taxon>
        <taxon>Auriculariales</taxon>
        <taxon>Exidiaceae</taxon>
        <taxon>Exidia</taxon>
    </lineage>
</organism>
<evidence type="ECO:0000313" key="2">
    <source>
        <dbReference type="Proteomes" id="UP000077266"/>
    </source>
</evidence>